<dbReference type="STRING" id="1660074.CVIC8964_0646"/>
<feature type="transmembrane region" description="Helical" evidence="7">
    <location>
        <begin position="282"/>
        <end position="300"/>
    </location>
</feature>
<keyword evidence="2" id="KW-0813">Transport</keyword>
<feature type="transmembrane region" description="Helical" evidence="7">
    <location>
        <begin position="20"/>
        <end position="40"/>
    </location>
</feature>
<evidence type="ECO:0000256" key="3">
    <source>
        <dbReference type="ARBA" id="ARBA00022475"/>
    </source>
</evidence>
<dbReference type="GO" id="GO:0005886">
    <property type="term" value="C:plasma membrane"/>
    <property type="evidence" value="ECO:0007669"/>
    <property type="project" value="UniProtKB-SubCell"/>
</dbReference>
<dbReference type="Gene3D" id="1.20.1250.20">
    <property type="entry name" value="MFS general substrate transporter like domains"/>
    <property type="match status" value="1"/>
</dbReference>
<evidence type="ECO:0000256" key="5">
    <source>
        <dbReference type="ARBA" id="ARBA00022989"/>
    </source>
</evidence>
<evidence type="ECO:0000256" key="6">
    <source>
        <dbReference type="ARBA" id="ARBA00023136"/>
    </source>
</evidence>
<dbReference type="EMBL" id="CP018791">
    <property type="protein sequence ID" value="ARR02061.1"/>
    <property type="molecule type" value="Genomic_DNA"/>
</dbReference>
<dbReference type="OrthoDB" id="9775268at2"/>
<keyword evidence="3" id="KW-1003">Cell membrane</keyword>
<dbReference type="PANTHER" id="PTHR43266">
    <property type="entry name" value="MACROLIDE-EFFLUX PROTEIN"/>
    <property type="match status" value="1"/>
</dbReference>
<dbReference type="RefSeq" id="WP_086248219.1">
    <property type="nucleotide sequence ID" value="NZ_CP018791.1"/>
</dbReference>
<dbReference type="PANTHER" id="PTHR43266:SF2">
    <property type="entry name" value="MAJOR FACILITATOR SUPERFAMILY (MFS) PROFILE DOMAIN-CONTAINING PROTEIN"/>
    <property type="match status" value="1"/>
</dbReference>
<dbReference type="InterPro" id="IPR011701">
    <property type="entry name" value="MFS"/>
</dbReference>
<dbReference type="GO" id="GO:0022857">
    <property type="term" value="F:transmembrane transporter activity"/>
    <property type="evidence" value="ECO:0007669"/>
    <property type="project" value="InterPro"/>
</dbReference>
<evidence type="ECO:0000256" key="2">
    <source>
        <dbReference type="ARBA" id="ARBA00022448"/>
    </source>
</evidence>
<keyword evidence="4 7" id="KW-0812">Transmembrane</keyword>
<feature type="transmembrane region" description="Helical" evidence="7">
    <location>
        <begin position="347"/>
        <end position="364"/>
    </location>
</feature>
<evidence type="ECO:0000256" key="1">
    <source>
        <dbReference type="ARBA" id="ARBA00004651"/>
    </source>
</evidence>
<feature type="transmembrane region" description="Helical" evidence="7">
    <location>
        <begin position="370"/>
        <end position="390"/>
    </location>
</feature>
<evidence type="ECO:0000313" key="8">
    <source>
        <dbReference type="EMBL" id="ARR02061.1"/>
    </source>
</evidence>
<name>A0A1X9T0Q8_9BACT</name>
<dbReference type="Pfam" id="PF07690">
    <property type="entry name" value="MFS_1"/>
    <property type="match status" value="1"/>
</dbReference>
<keyword evidence="6 7" id="KW-0472">Membrane</keyword>
<feature type="transmembrane region" description="Helical" evidence="7">
    <location>
        <begin position="172"/>
        <end position="189"/>
    </location>
</feature>
<feature type="transmembrane region" description="Helical" evidence="7">
    <location>
        <begin position="79"/>
        <end position="97"/>
    </location>
</feature>
<evidence type="ECO:0000256" key="7">
    <source>
        <dbReference type="SAM" id="Phobius"/>
    </source>
</evidence>
<dbReference type="AlphaFoldDB" id="A0A1X9T0Q8"/>
<comment type="subcellular location">
    <subcellularLocation>
        <location evidence="1">Cell membrane</location>
        <topology evidence="1">Multi-pass membrane protein</topology>
    </subcellularLocation>
</comment>
<dbReference type="InterPro" id="IPR036259">
    <property type="entry name" value="MFS_trans_sf"/>
</dbReference>
<dbReference type="CDD" id="cd06173">
    <property type="entry name" value="MFS_MefA_like"/>
    <property type="match status" value="1"/>
</dbReference>
<dbReference type="SUPFAM" id="SSF103473">
    <property type="entry name" value="MFS general substrate transporter"/>
    <property type="match status" value="1"/>
</dbReference>
<feature type="transmembrane region" description="Helical" evidence="7">
    <location>
        <begin position="143"/>
        <end position="166"/>
    </location>
</feature>
<proteinExistence type="predicted"/>
<feature type="transmembrane region" description="Helical" evidence="7">
    <location>
        <begin position="306"/>
        <end position="326"/>
    </location>
</feature>
<organism evidence="8 9">
    <name type="scientific">Campylobacter vicugnae</name>
    <dbReference type="NCBI Taxonomy" id="1660076"/>
    <lineage>
        <taxon>Bacteria</taxon>
        <taxon>Pseudomonadati</taxon>
        <taxon>Campylobacterota</taxon>
        <taxon>Epsilonproteobacteria</taxon>
        <taxon>Campylobacterales</taxon>
        <taxon>Campylobacteraceae</taxon>
        <taxon>Campylobacter</taxon>
    </lineage>
</organism>
<dbReference type="Proteomes" id="UP000194265">
    <property type="component" value="Chromosome"/>
</dbReference>
<evidence type="ECO:0000256" key="4">
    <source>
        <dbReference type="ARBA" id="ARBA00022692"/>
    </source>
</evidence>
<gene>
    <name evidence="8" type="ORF">CVIC8964_0646</name>
</gene>
<evidence type="ECO:0000313" key="9">
    <source>
        <dbReference type="Proteomes" id="UP000194265"/>
    </source>
</evidence>
<feature type="transmembrane region" description="Helical" evidence="7">
    <location>
        <begin position="103"/>
        <end position="122"/>
    </location>
</feature>
<keyword evidence="5 7" id="KW-1133">Transmembrane helix</keyword>
<accession>A0A1X9T0Q8</accession>
<reference evidence="8 9" key="1">
    <citation type="journal article" date="2017" name="Genome Biol. Evol.">
        <title>Comparative Genomic Analysis Identifies a Campylobacter Clade Deficient in Selenium Metabolism.</title>
        <authorList>
            <person name="Miller W.G."/>
            <person name="Yee E."/>
            <person name="Lopes B.S."/>
            <person name="Chapman M.H."/>
            <person name="Huynh S."/>
            <person name="Bono J.L."/>
            <person name="Parker C.T."/>
            <person name="Strachan N.J.C."/>
            <person name="Forbes K.J."/>
        </authorList>
    </citation>
    <scope>NUCLEOTIDE SEQUENCE [LARGE SCALE GENOMIC DNA]</scope>
    <source>
        <strain evidence="8 9">RM8964</strain>
    </source>
</reference>
<feature type="transmembrane region" description="Helical" evidence="7">
    <location>
        <begin position="46"/>
        <end position="67"/>
    </location>
</feature>
<protein>
    <submittedName>
        <fullName evidence="8">H+ antiporter protein, major facilitator superfamily</fullName>
    </submittedName>
</protein>
<feature type="transmembrane region" description="Helical" evidence="7">
    <location>
        <begin position="249"/>
        <end position="270"/>
    </location>
</feature>
<sequence length="398" mass="45548">MKKYYALFCYKPNLRVLSSIQFICYFGMWFSHTGIFTLLIDMSAPVWAITLAAAMAFIPNVILAPINGVIVDKFNPKKLMMLMLFIEVITVFMLVFIDDISLFWLLFVIIFVRMGVGVVYFQTEMSLLPSLMNKKNLKLANEIHSIIWAVSYTAGMGLAGIFIYYFGVKASFLFDFGLYIIGMILLTKLKAPEVIKVTSQHIFKMMKEGLIYIKANKTLMHIIFLHAFVGVTAYDNLIALMAKYEYKEIMSISLIIGFMNMTRAISLVIGPMILSKFINNKTLIWLFIGEFLGIGLWALLQFDYYLGLIGLLAAGFCTSTLWSYTFTMLQNNCDKSFYGRAIAYKDMVYYLVSATISFMIGILYESGISLAMITFLMALIFLFGAFYYAYVYRRYTFS</sequence>